<proteinExistence type="predicted"/>
<gene>
    <name evidence="3" type="ORF">EGT41_00585</name>
    <name evidence="1" type="ORF">LGN22_31805</name>
    <name evidence="2" type="ORF">UE95_018515</name>
</gene>
<evidence type="ECO:0000313" key="4">
    <source>
        <dbReference type="Proteomes" id="UP000191686"/>
    </source>
</evidence>
<reference evidence="3" key="4">
    <citation type="submission" date="2018-11" db="EMBL/GenBank/DDBJ databases">
        <title>FDA dAtabase for Regulatory Grade micrObial Sequences (FDA-ARGOS): Supporting development and validation of Infectious Disease Dx tests.</title>
        <authorList>
            <person name="Plongla R."/>
            <person name="Gilligan P."/>
            <person name="Tallon L.J."/>
            <person name="Sadzewicz L."/>
            <person name="Zhao X."/>
            <person name="Vavikolanu K."/>
            <person name="Mehta A."/>
            <person name="Aluvathingal J."/>
            <person name="Nadendla S."/>
            <person name="Geyer C."/>
            <person name="Nandy P."/>
            <person name="Yan Y."/>
            <person name="Sichtig H."/>
        </authorList>
    </citation>
    <scope>NUCLEOTIDE SEQUENCE</scope>
    <source>
        <strain evidence="3">FDAARGOS_544</strain>
    </source>
</reference>
<evidence type="ECO:0000313" key="1">
    <source>
        <dbReference type="EMBL" id="MCA8383504.1"/>
    </source>
</evidence>
<dbReference type="AlphaFoldDB" id="A0A1V6L3N4"/>
<evidence type="ECO:0000313" key="3">
    <source>
        <dbReference type="EMBL" id="RSC20346.1"/>
    </source>
</evidence>
<protein>
    <submittedName>
        <fullName evidence="1">Replication initiator protein A</fullName>
    </submittedName>
    <submittedName>
        <fullName evidence="3">TrfA family protein</fullName>
    </submittedName>
</protein>
<reference evidence="5" key="5">
    <citation type="submission" date="2018-11" db="EMBL/GenBank/DDBJ databases">
        <title>FDA dAtabase for Regulatory Grade micrObial Sequences (FDA-ARGOS): Supporting development and validation of Infectious Disease Dx tests.</title>
        <authorList>
            <person name="Goldberg B."/>
            <person name="Campos J."/>
            <person name="Tallon L."/>
            <person name="Sadzewicz L."/>
            <person name="Zhao X."/>
            <person name="Vavikolanu K."/>
            <person name="Mehta A."/>
            <person name="Aluvathingal J."/>
            <person name="Nadendla S."/>
            <person name="Geyer C."/>
            <person name="Nandy P."/>
            <person name="Yan Y."/>
            <person name="Sichtig H."/>
        </authorList>
    </citation>
    <scope>NUCLEOTIDE SEQUENCE [LARGE SCALE GENOMIC DNA]</scope>
    <source>
        <strain evidence="5">FDAARGOS_544</strain>
    </source>
</reference>
<organism evidence="3 5">
    <name type="scientific">Burkholderia cenocepacia</name>
    <dbReference type="NCBI Taxonomy" id="95486"/>
    <lineage>
        <taxon>Bacteria</taxon>
        <taxon>Pseudomonadati</taxon>
        <taxon>Pseudomonadota</taxon>
        <taxon>Betaproteobacteria</taxon>
        <taxon>Burkholderiales</taxon>
        <taxon>Burkholderiaceae</taxon>
        <taxon>Burkholderia</taxon>
        <taxon>Burkholderia cepacia complex</taxon>
    </lineage>
</organism>
<dbReference type="Proteomes" id="UP001199070">
    <property type="component" value="Unassembled WGS sequence"/>
</dbReference>
<dbReference type="RefSeq" id="WP_027813522.1">
    <property type="nucleotide sequence ID" value="NZ_CADETL010000036.1"/>
</dbReference>
<dbReference type="Pfam" id="PF07042">
    <property type="entry name" value="TrfA"/>
    <property type="match status" value="1"/>
</dbReference>
<reference evidence="1" key="7">
    <citation type="submission" date="2023-08" db="EMBL/GenBank/DDBJ databases">
        <title>A collection of bacterial strains from the Burkholderia cepacia Research Laboratory and Repository.</title>
        <authorList>
            <person name="Lipuma J."/>
            <person name="Spilker T."/>
        </authorList>
    </citation>
    <scope>NUCLEOTIDE SEQUENCE</scope>
    <source>
        <strain evidence="1">AU0862</strain>
    </source>
</reference>
<dbReference type="EMBL" id="RKIO01000001">
    <property type="protein sequence ID" value="RSC20346.1"/>
    <property type="molecule type" value="Genomic_DNA"/>
</dbReference>
<sequence>MANSIVDQVKAIAARASSAGVETQSHPTQIPLWPANVRGMPNALARSALFNVNKSNAPRSRMEKALIASVDGVEISFSGEELRQDDADVFLEVLHLARDTQLNEKVEFTGYSVLKSLGWGTSVKCYDRLVTTLERLQAGQVKVRFTGNKKGFVGSLIRKFLWKEGTETGTDGKTRWVAYVEPEIVALFSDDDYTRLAREQRQRLRYELSKWLHTYYHTHAVPFAHSVRFLHRQCGSQTKELFHFRANLKKALDELVKEGFLVSWTIDKNDLVHVVRASSRGAIAA</sequence>
<dbReference type="Proteomes" id="UP000191686">
    <property type="component" value="Unassembled WGS sequence"/>
</dbReference>
<reference evidence="2" key="6">
    <citation type="submission" date="2021-09" db="EMBL/GenBank/DDBJ databases">
        <authorList>
            <person name="Saroha T."/>
            <person name="Patil P."/>
            <person name="Gautam D.V."/>
            <person name="Patil D.P.B."/>
        </authorList>
    </citation>
    <scope>NUCLEOTIDE SEQUENCE</scope>
    <source>
        <strain evidence="2">BC-19</strain>
    </source>
</reference>
<name>A0A1V6L3N4_9BURK</name>
<dbReference type="InterPro" id="IPR010751">
    <property type="entry name" value="TrfA"/>
</dbReference>
<evidence type="ECO:0000313" key="5">
    <source>
        <dbReference type="Proteomes" id="UP000272140"/>
    </source>
</evidence>
<dbReference type="Proteomes" id="UP000272140">
    <property type="component" value="Unassembled WGS sequence"/>
</dbReference>
<accession>A0A1V6L3N4</accession>
<dbReference type="GeneID" id="300969642"/>
<reference evidence="2" key="1">
    <citation type="submission" date="2015-02" db="EMBL/GenBank/DDBJ databases">
        <authorList>
            <person name="Patil P.P."/>
            <person name="Midha S."/>
            <person name="Mali S."/>
            <person name="Gautam V."/>
            <person name="Dash L."/>
            <person name="Kumar S."/>
            <person name="Shastri J."/>
            <person name="Singhal L."/>
            <person name="Patil P.B."/>
        </authorList>
    </citation>
    <scope>NUCLEOTIDE SEQUENCE</scope>
    <source>
        <strain evidence="2">BC-19</strain>
    </source>
</reference>
<dbReference type="EMBL" id="JYMX02000013">
    <property type="protein sequence ID" value="MCW3713279.1"/>
    <property type="molecule type" value="Genomic_DNA"/>
</dbReference>
<dbReference type="EMBL" id="JAIZTC010000013">
    <property type="protein sequence ID" value="MCA8383504.1"/>
    <property type="molecule type" value="Genomic_DNA"/>
</dbReference>
<reference evidence="2 4" key="2">
    <citation type="journal article" date="2017" name="Front. Microbiol.">
        <title>Genomics reveals a unique clone of Burkholderia cenocepacia harbouring an actively excising novel genomic island.</title>
        <authorList>
            <person name="Patil P."/>
            <person name="Mali S."/>
            <person name="Midha S."/>
            <person name="Gautam V."/>
            <person name="Dash L."/>
            <person name="Kumar S."/>
            <person name="Shastri J."/>
            <person name="Singhal L."/>
            <person name="Patil P.B."/>
        </authorList>
    </citation>
    <scope>NUCLEOTIDE SEQUENCE [LARGE SCALE GENOMIC DNA]</scope>
    <source>
        <strain evidence="2 4">BC-19</strain>
    </source>
</reference>
<evidence type="ECO:0000313" key="2">
    <source>
        <dbReference type="EMBL" id="MCW3713279.1"/>
    </source>
</evidence>
<comment type="caution">
    <text evidence="3">The sequence shown here is derived from an EMBL/GenBank/DDBJ whole genome shotgun (WGS) entry which is preliminary data.</text>
</comment>
<reference evidence="2 4" key="3">
    <citation type="journal article" date="2017" name="Front. Microbiol.">
        <title>Genomics Reveals a Unique Clone of Burkholderia cenocepacia Harboring an Actively Excising Novel Genomic Island.</title>
        <authorList>
            <person name="Patil P.P."/>
            <person name="Mali S."/>
            <person name="Midha S."/>
            <person name="Gautam V."/>
            <person name="Dash L."/>
            <person name="Kumar S."/>
            <person name="Shastri J."/>
            <person name="Singhal L."/>
            <person name="Patil P.B."/>
        </authorList>
    </citation>
    <scope>NUCLEOTIDE SEQUENCE [LARGE SCALE GENOMIC DNA]</scope>
    <source>
        <strain evidence="2 4">BC-19</strain>
    </source>
</reference>